<keyword evidence="2" id="KW-0732">Signal</keyword>
<dbReference type="Gene3D" id="1.25.10.10">
    <property type="entry name" value="Leucine-rich Repeat Variant"/>
    <property type="match status" value="1"/>
</dbReference>
<dbReference type="EMBL" id="JAGSOY010000015">
    <property type="protein sequence ID" value="MBU2711153.1"/>
    <property type="molecule type" value="Genomic_DNA"/>
</dbReference>
<dbReference type="Pfam" id="PF13646">
    <property type="entry name" value="HEAT_2"/>
    <property type="match status" value="1"/>
</dbReference>
<dbReference type="PANTHER" id="PTHR12697:SF20">
    <property type="entry name" value="HEAT REPEAT-CONTAINING PROTEIN 4"/>
    <property type="match status" value="1"/>
</dbReference>
<evidence type="ECO:0000256" key="2">
    <source>
        <dbReference type="SAM" id="SignalP"/>
    </source>
</evidence>
<name>A0ABS5ZBL7_9GAMM</name>
<proteinExistence type="predicted"/>
<sequence>MNLNMKLSATVLCSSLISTVVGFYLGHSSSATTATKQVPPPLVQSETNANACSEPNSATIALAENKPDVSTPDTPPKEAAQATEVTEPPKALMAKDLFGQLEEALNQPSPYAESIQSALQAQLLYEMSHNPAALSWAITQFKNGLSTETGQILGALLGVIQDPEVEAASIELVEGSSSEEKIAGLELMARLGIYGEKQRSHVMKLLSSETNKNVMGAALYALPKHPTSPQETTQIINTLKPLTQNDDPELRRRAMIAVANWANDREKLDPVVDALKDNSADVRAGAAFALAQSRYSDQSVASALVDLVKNDDEDWVVREIAWQTLADLPMSESHYKIFEKFQAELDASAEVETASTTEPVAP</sequence>
<feature type="chain" id="PRO_5047291160" evidence="2">
    <location>
        <begin position="34"/>
        <end position="362"/>
    </location>
</feature>
<reference evidence="3 4" key="1">
    <citation type="submission" date="2021-04" db="EMBL/GenBank/DDBJ databases">
        <authorList>
            <person name="Pira H."/>
            <person name="Risdian C."/>
            <person name="Wink J."/>
        </authorList>
    </citation>
    <scope>NUCLEOTIDE SEQUENCE [LARGE SCALE GENOMIC DNA]</scope>
    <source>
        <strain evidence="3 4">WH53</strain>
    </source>
</reference>
<evidence type="ECO:0000256" key="1">
    <source>
        <dbReference type="SAM" id="MobiDB-lite"/>
    </source>
</evidence>
<protein>
    <submittedName>
        <fullName evidence="3">HEAT repeat domain-containing protein</fullName>
    </submittedName>
</protein>
<dbReference type="InterPro" id="IPR016024">
    <property type="entry name" value="ARM-type_fold"/>
</dbReference>
<dbReference type="Proteomes" id="UP000690515">
    <property type="component" value="Unassembled WGS sequence"/>
</dbReference>
<dbReference type="PANTHER" id="PTHR12697">
    <property type="entry name" value="PBS LYASE HEAT-LIKE PROTEIN"/>
    <property type="match status" value="1"/>
</dbReference>
<feature type="region of interest" description="Disordered" evidence="1">
    <location>
        <begin position="64"/>
        <end position="85"/>
    </location>
</feature>
<comment type="caution">
    <text evidence="3">The sequence shown here is derived from an EMBL/GenBank/DDBJ whole genome shotgun (WGS) entry which is preliminary data.</text>
</comment>
<organism evidence="3 4">
    <name type="scientific">Zooshikella harenae</name>
    <dbReference type="NCBI Taxonomy" id="2827238"/>
    <lineage>
        <taxon>Bacteria</taxon>
        <taxon>Pseudomonadati</taxon>
        <taxon>Pseudomonadota</taxon>
        <taxon>Gammaproteobacteria</taxon>
        <taxon>Oceanospirillales</taxon>
        <taxon>Zooshikellaceae</taxon>
        <taxon>Zooshikella</taxon>
    </lineage>
</organism>
<keyword evidence="4" id="KW-1185">Reference proteome</keyword>
<accession>A0ABS5ZBL7</accession>
<feature type="signal peptide" evidence="2">
    <location>
        <begin position="1"/>
        <end position="33"/>
    </location>
</feature>
<dbReference type="InterPro" id="IPR011989">
    <property type="entry name" value="ARM-like"/>
</dbReference>
<dbReference type="SUPFAM" id="SSF48371">
    <property type="entry name" value="ARM repeat"/>
    <property type="match status" value="1"/>
</dbReference>
<evidence type="ECO:0000313" key="3">
    <source>
        <dbReference type="EMBL" id="MBU2711153.1"/>
    </source>
</evidence>
<dbReference type="RefSeq" id="WP_215819312.1">
    <property type="nucleotide sequence ID" value="NZ_JAGSOY010000015.1"/>
</dbReference>
<evidence type="ECO:0000313" key="4">
    <source>
        <dbReference type="Proteomes" id="UP000690515"/>
    </source>
</evidence>
<gene>
    <name evidence="3" type="ORF">KCG35_08780</name>
</gene>